<evidence type="ECO:0000313" key="1">
    <source>
        <dbReference type="EMBL" id="EHK97239.1"/>
    </source>
</evidence>
<dbReference type="InParanoid" id="H0EW58"/>
<organism evidence="1 2">
    <name type="scientific">Glarea lozoyensis (strain ATCC 74030 / MF5533)</name>
    <dbReference type="NCBI Taxonomy" id="1104152"/>
    <lineage>
        <taxon>Eukaryota</taxon>
        <taxon>Fungi</taxon>
        <taxon>Dikarya</taxon>
        <taxon>Ascomycota</taxon>
        <taxon>Pezizomycotina</taxon>
        <taxon>Leotiomycetes</taxon>
        <taxon>Helotiales</taxon>
        <taxon>Helotiaceae</taxon>
        <taxon>Glarea</taxon>
    </lineage>
</organism>
<dbReference type="Proteomes" id="UP000005446">
    <property type="component" value="Unassembled WGS sequence"/>
</dbReference>
<dbReference type="PANTHER" id="PTHR42060:SF1">
    <property type="entry name" value="NHL REPEAT-CONTAINING PROTEIN"/>
    <property type="match status" value="1"/>
</dbReference>
<reference evidence="1 2" key="1">
    <citation type="journal article" date="2012" name="Eukaryot. Cell">
        <title>Genome sequence of the fungus Glarea lozoyensis: the first genome sequence of a species from the Helotiaceae family.</title>
        <authorList>
            <person name="Youssar L."/>
            <person name="Gruening B.A."/>
            <person name="Erxleben A."/>
            <person name="Guenther S."/>
            <person name="Huettel W."/>
        </authorList>
    </citation>
    <scope>NUCLEOTIDE SEQUENCE [LARGE SCALE GENOMIC DNA]</scope>
    <source>
        <strain evidence="2">ATCC 74030 / MF5533</strain>
    </source>
</reference>
<dbReference type="InterPro" id="IPR052998">
    <property type="entry name" value="Hetero-Diels-Alderase-like"/>
</dbReference>
<dbReference type="OrthoDB" id="9977941at2759"/>
<dbReference type="AlphaFoldDB" id="H0EW58"/>
<keyword evidence="2" id="KW-1185">Reference proteome</keyword>
<accession>H0EW58</accession>
<comment type="caution">
    <text evidence="1">The sequence shown here is derived from an EMBL/GenBank/DDBJ whole genome shotgun (WGS) entry which is preliminary data.</text>
</comment>
<dbReference type="InterPro" id="IPR011042">
    <property type="entry name" value="6-blade_b-propeller_TolB-like"/>
</dbReference>
<protein>
    <submittedName>
        <fullName evidence="1">Uncharacterized protein</fullName>
    </submittedName>
</protein>
<dbReference type="EMBL" id="AGUE01000201">
    <property type="protein sequence ID" value="EHK97239.1"/>
    <property type="molecule type" value="Genomic_DNA"/>
</dbReference>
<dbReference type="Gene3D" id="2.120.10.30">
    <property type="entry name" value="TolB, C-terminal domain"/>
    <property type="match status" value="1"/>
</dbReference>
<name>H0EW58_GLAL7</name>
<proteinExistence type="predicted"/>
<dbReference type="PANTHER" id="PTHR42060">
    <property type="entry name" value="NHL REPEAT-CONTAINING PROTEIN-RELATED"/>
    <property type="match status" value="1"/>
</dbReference>
<dbReference type="SUPFAM" id="SSF63829">
    <property type="entry name" value="Calcium-dependent phosphotriesterase"/>
    <property type="match status" value="1"/>
</dbReference>
<gene>
    <name evidence="1" type="ORF">M7I_7018</name>
</gene>
<sequence>MLVTIPGSEKRAAQHIYVYIPQIKQVSKVVTQESVPSTTVIYQFPKSPTWIENLAILPNNQILLSLTTAPEVRLLDPNPPNPSIKLLHTFPYLSALGLVSLTPNLIYLILGNSTSTSFGAGTFAIWTLNPNTPATTTLLTTFPSAGLLNGLTLLCPSILALSDSTTGCIRLLNTYTNQSSILSRAPEMAPPTPFSIGINGLRTLVLGNRTPVPLRSSARRSLHACPGWGRRNPREERDG</sequence>
<evidence type="ECO:0000313" key="2">
    <source>
        <dbReference type="Proteomes" id="UP000005446"/>
    </source>
</evidence>
<dbReference type="HOGENOM" id="CLU_1161239_0_0_1"/>